<proteinExistence type="predicted"/>
<dbReference type="EMBL" id="AC092558">
    <property type="protein sequence ID" value="AAP13011.1"/>
    <property type="molecule type" value="Genomic_DNA"/>
</dbReference>
<organism evidence="2 3">
    <name type="scientific">Oryza sativa subsp. japonica</name>
    <name type="common">Rice</name>
    <dbReference type="NCBI Taxonomy" id="39947"/>
    <lineage>
        <taxon>Eukaryota</taxon>
        <taxon>Viridiplantae</taxon>
        <taxon>Streptophyta</taxon>
        <taxon>Embryophyta</taxon>
        <taxon>Tracheophyta</taxon>
        <taxon>Spermatophyta</taxon>
        <taxon>Magnoliopsida</taxon>
        <taxon>Liliopsida</taxon>
        <taxon>Poales</taxon>
        <taxon>Poaceae</taxon>
        <taxon>BOP clade</taxon>
        <taxon>Oryzoideae</taxon>
        <taxon>Oryzeae</taxon>
        <taxon>Oryzinae</taxon>
        <taxon>Oryza</taxon>
        <taxon>Oryza sativa</taxon>
    </lineage>
</organism>
<protein>
    <submittedName>
        <fullName evidence="2">Uncharacterized protein</fullName>
    </submittedName>
</protein>
<evidence type="ECO:0000256" key="1">
    <source>
        <dbReference type="SAM" id="MobiDB-lite"/>
    </source>
</evidence>
<evidence type="ECO:0000313" key="3">
    <source>
        <dbReference type="Proteomes" id="UP000000763"/>
    </source>
</evidence>
<dbReference type="Proteomes" id="UP000000763">
    <property type="component" value="Chromosome 3"/>
</dbReference>
<reference evidence="3" key="2">
    <citation type="journal article" date="2008" name="Nucleic Acids Res.">
        <title>The rice annotation project database (RAP-DB): 2008 update.</title>
        <authorList>
            <consortium name="The rice annotation project (RAP)"/>
        </authorList>
    </citation>
    <scope>GENOME REANNOTATION</scope>
    <source>
        <strain evidence="3">cv. Nipponbare</strain>
    </source>
</reference>
<evidence type="ECO:0000313" key="2">
    <source>
        <dbReference type="EMBL" id="AAP13011.1"/>
    </source>
</evidence>
<feature type="compositionally biased region" description="Pro residues" evidence="1">
    <location>
        <begin position="188"/>
        <end position="197"/>
    </location>
</feature>
<dbReference type="HOGENOM" id="CLU_1736167_0_0_1"/>
<gene>
    <name evidence="2" type="primary">OSJNBb0036F07.22</name>
</gene>
<name>Q84MN1_ORYSJ</name>
<feature type="region of interest" description="Disordered" evidence="1">
    <location>
        <begin position="184"/>
        <end position="211"/>
    </location>
</feature>
<dbReference type="AlphaFoldDB" id="Q84MN1"/>
<accession>Q84MN1</accession>
<reference evidence="3" key="1">
    <citation type="journal article" date="2005" name="Nature">
        <title>The map-based sequence of the rice genome.</title>
        <authorList>
            <consortium name="International rice genome sequencing project (IRGSP)"/>
            <person name="Matsumoto T."/>
            <person name="Wu J."/>
            <person name="Kanamori H."/>
            <person name="Katayose Y."/>
            <person name="Fujisawa M."/>
            <person name="Namiki N."/>
            <person name="Mizuno H."/>
            <person name="Yamamoto K."/>
            <person name="Antonio B.A."/>
            <person name="Baba T."/>
            <person name="Sakata K."/>
            <person name="Nagamura Y."/>
            <person name="Aoki H."/>
            <person name="Arikawa K."/>
            <person name="Arita K."/>
            <person name="Bito T."/>
            <person name="Chiden Y."/>
            <person name="Fujitsuka N."/>
            <person name="Fukunaka R."/>
            <person name="Hamada M."/>
            <person name="Harada C."/>
            <person name="Hayashi A."/>
            <person name="Hijishita S."/>
            <person name="Honda M."/>
            <person name="Hosokawa S."/>
            <person name="Ichikawa Y."/>
            <person name="Idonuma A."/>
            <person name="Iijima M."/>
            <person name="Ikeda M."/>
            <person name="Ikeno M."/>
            <person name="Ito K."/>
            <person name="Ito S."/>
            <person name="Ito T."/>
            <person name="Ito Y."/>
            <person name="Ito Y."/>
            <person name="Iwabuchi A."/>
            <person name="Kamiya K."/>
            <person name="Karasawa W."/>
            <person name="Kurita K."/>
            <person name="Katagiri S."/>
            <person name="Kikuta A."/>
            <person name="Kobayashi H."/>
            <person name="Kobayashi N."/>
            <person name="Machita K."/>
            <person name="Maehara T."/>
            <person name="Masukawa M."/>
            <person name="Mizubayashi T."/>
            <person name="Mukai Y."/>
            <person name="Nagasaki H."/>
            <person name="Nagata Y."/>
            <person name="Naito S."/>
            <person name="Nakashima M."/>
            <person name="Nakama Y."/>
            <person name="Nakamichi Y."/>
            <person name="Nakamura M."/>
            <person name="Meguro A."/>
            <person name="Negishi M."/>
            <person name="Ohta I."/>
            <person name="Ohta T."/>
            <person name="Okamoto M."/>
            <person name="Ono N."/>
            <person name="Saji S."/>
            <person name="Sakaguchi M."/>
            <person name="Sakai K."/>
            <person name="Shibata M."/>
            <person name="Shimokawa T."/>
            <person name="Song J."/>
            <person name="Takazaki Y."/>
            <person name="Terasawa K."/>
            <person name="Tsugane M."/>
            <person name="Tsuji K."/>
            <person name="Ueda S."/>
            <person name="Waki K."/>
            <person name="Yamagata H."/>
            <person name="Yamamoto M."/>
            <person name="Yamamoto S."/>
            <person name="Yamane H."/>
            <person name="Yoshiki S."/>
            <person name="Yoshihara R."/>
            <person name="Yukawa K."/>
            <person name="Zhong H."/>
            <person name="Yano M."/>
            <person name="Yuan Q."/>
            <person name="Ouyang S."/>
            <person name="Liu J."/>
            <person name="Jones K.M."/>
            <person name="Gansberger K."/>
            <person name="Moffat K."/>
            <person name="Hill J."/>
            <person name="Bera J."/>
            <person name="Fadrosh D."/>
            <person name="Jin S."/>
            <person name="Johri S."/>
            <person name="Kim M."/>
            <person name="Overton L."/>
            <person name="Reardon M."/>
            <person name="Tsitrin T."/>
            <person name="Vuong H."/>
            <person name="Weaver B."/>
            <person name="Ciecko A."/>
            <person name="Tallon L."/>
            <person name="Jackson J."/>
            <person name="Pai G."/>
            <person name="Aken S.V."/>
            <person name="Utterback T."/>
            <person name="Reidmuller S."/>
            <person name="Feldblyum T."/>
            <person name="Hsiao J."/>
            <person name="Zismann V."/>
            <person name="Iobst S."/>
            <person name="de Vazeille A.R."/>
            <person name="Buell C.R."/>
            <person name="Ying K."/>
            <person name="Li Y."/>
            <person name="Lu T."/>
            <person name="Huang Y."/>
            <person name="Zhao Q."/>
            <person name="Feng Q."/>
            <person name="Zhang L."/>
            <person name="Zhu J."/>
            <person name="Weng Q."/>
            <person name="Mu J."/>
            <person name="Lu Y."/>
            <person name="Fan D."/>
            <person name="Liu Y."/>
            <person name="Guan J."/>
            <person name="Zhang Y."/>
            <person name="Yu S."/>
            <person name="Liu X."/>
            <person name="Zhang Y."/>
            <person name="Hong G."/>
            <person name="Han B."/>
            <person name="Choisne N."/>
            <person name="Demange N."/>
            <person name="Orjeda G."/>
            <person name="Samain S."/>
            <person name="Cattolico L."/>
            <person name="Pelletier E."/>
            <person name="Couloux A."/>
            <person name="Segurens B."/>
            <person name="Wincker P."/>
            <person name="D'Hont A."/>
            <person name="Scarpelli C."/>
            <person name="Weissenbach J."/>
            <person name="Salanoubat M."/>
            <person name="Quetier F."/>
            <person name="Yu Y."/>
            <person name="Kim H.R."/>
            <person name="Rambo T."/>
            <person name="Currie J."/>
            <person name="Collura K."/>
            <person name="Luo M."/>
            <person name="Yang T."/>
            <person name="Ammiraju J.S.S."/>
            <person name="Engler F."/>
            <person name="Soderlund C."/>
            <person name="Wing R.A."/>
            <person name="Palmer L.E."/>
            <person name="de la Bastide M."/>
            <person name="Spiegel L."/>
            <person name="Nascimento L."/>
            <person name="Zutavern T."/>
            <person name="O'Shaughnessy A."/>
            <person name="Dike S."/>
            <person name="Dedhia N."/>
            <person name="Preston R."/>
            <person name="Balija V."/>
            <person name="McCombie W.R."/>
            <person name="Chow T."/>
            <person name="Chen H."/>
            <person name="Chung M."/>
            <person name="Chen C."/>
            <person name="Shaw J."/>
            <person name="Wu H."/>
            <person name="Hsiao K."/>
            <person name="Chao Y."/>
            <person name="Chu M."/>
            <person name="Cheng C."/>
            <person name="Hour A."/>
            <person name="Lee P."/>
            <person name="Lin S."/>
            <person name="Lin Y."/>
            <person name="Liou J."/>
            <person name="Liu S."/>
            <person name="Hsing Y."/>
            <person name="Raghuvanshi S."/>
            <person name="Mohanty A."/>
            <person name="Bharti A.K."/>
            <person name="Gaur A."/>
            <person name="Gupta V."/>
            <person name="Kumar D."/>
            <person name="Ravi V."/>
            <person name="Vij S."/>
            <person name="Kapur A."/>
            <person name="Khurana P."/>
            <person name="Khurana P."/>
            <person name="Khurana J.P."/>
            <person name="Tyagi A.K."/>
            <person name="Gaikwad K."/>
            <person name="Singh A."/>
            <person name="Dalal V."/>
            <person name="Srivastava S."/>
            <person name="Dixit A."/>
            <person name="Pal A.K."/>
            <person name="Ghazi I.A."/>
            <person name="Yadav M."/>
            <person name="Pandit A."/>
            <person name="Bhargava A."/>
            <person name="Sureshbabu K."/>
            <person name="Batra K."/>
            <person name="Sharma T.R."/>
            <person name="Mohapatra T."/>
            <person name="Singh N.K."/>
            <person name="Messing J."/>
            <person name="Nelson A.B."/>
            <person name="Fuks G."/>
            <person name="Kavchok S."/>
            <person name="Keizer G."/>
            <person name="Linton E."/>
            <person name="Llaca V."/>
            <person name="Song R."/>
            <person name="Tanyolac B."/>
            <person name="Young S."/>
            <person name="Ho-Il K."/>
            <person name="Hahn J.H."/>
            <person name="Sangsakoo G."/>
            <person name="Vanavichit A."/>
            <person name="de Mattos Luiz.A.T."/>
            <person name="Zimmer P.D."/>
            <person name="Malone G."/>
            <person name="Dellagostin O."/>
            <person name="de Oliveira A.C."/>
            <person name="Bevan M."/>
            <person name="Bancroft I."/>
            <person name="Minx P."/>
            <person name="Cordum H."/>
            <person name="Wilson R."/>
            <person name="Cheng Z."/>
            <person name="Jin W."/>
            <person name="Jiang J."/>
            <person name="Leong S.A."/>
            <person name="Iwama H."/>
            <person name="Gojobori T."/>
            <person name="Itoh T."/>
            <person name="Niimura Y."/>
            <person name="Fujii Y."/>
            <person name="Habara T."/>
            <person name="Sakai H."/>
            <person name="Sato Y."/>
            <person name="Wilson G."/>
            <person name="Kumar K."/>
            <person name="McCouch S."/>
            <person name="Juretic N."/>
            <person name="Hoen D."/>
            <person name="Wright S."/>
            <person name="Bruskiewich R."/>
            <person name="Bureau T."/>
            <person name="Miyao A."/>
            <person name="Hirochika H."/>
            <person name="Nishikawa T."/>
            <person name="Kadowaki K."/>
            <person name="Sugiura M."/>
            <person name="Burr B."/>
            <person name="Sasaki T."/>
        </authorList>
    </citation>
    <scope>NUCLEOTIDE SEQUENCE [LARGE SCALE GENOMIC DNA]</scope>
    <source>
        <strain evidence="3">cv. Nipponbare</strain>
    </source>
</reference>
<sequence>MAEGGEVLGRQCRFREGGVEHEAAVHATRGSDNGGEGEVRVSIDGKRVAEVSCVGWGFRSNRATVLTDVEMMDVLPSPSLRLPVRHLPVASSAAPSGAAASATECPRFLERCGLNADEFDDDAEAEPTVGLFGRSIRGLAEVNFTAVAGGLSVFLFVCFQGERRGRPSSWLDLVSPCSAVAATSSPLSWPPHPPPKKSPTAGFIDDGDDVQ</sequence>